<evidence type="ECO:0000313" key="2">
    <source>
        <dbReference type="EMBL" id="VCW69905.1"/>
    </source>
</evidence>
<protein>
    <submittedName>
        <fullName evidence="2">Uncharacterized protein</fullName>
    </submittedName>
</protein>
<dbReference type="EMBL" id="CYRY02005480">
    <property type="protein sequence ID" value="VCW69905.1"/>
    <property type="molecule type" value="Genomic_DNA"/>
</dbReference>
<keyword evidence="3" id="KW-1185">Reference proteome</keyword>
<feature type="chain" id="PRO_5040897686" evidence="1">
    <location>
        <begin position="21"/>
        <end position="78"/>
    </location>
</feature>
<organism evidence="2 3">
    <name type="scientific">Gulo gulo</name>
    <name type="common">Wolverine</name>
    <name type="synonym">Gluton</name>
    <dbReference type="NCBI Taxonomy" id="48420"/>
    <lineage>
        <taxon>Eukaryota</taxon>
        <taxon>Metazoa</taxon>
        <taxon>Chordata</taxon>
        <taxon>Craniata</taxon>
        <taxon>Vertebrata</taxon>
        <taxon>Euteleostomi</taxon>
        <taxon>Mammalia</taxon>
        <taxon>Eutheria</taxon>
        <taxon>Laurasiatheria</taxon>
        <taxon>Carnivora</taxon>
        <taxon>Caniformia</taxon>
        <taxon>Musteloidea</taxon>
        <taxon>Mustelidae</taxon>
        <taxon>Guloninae</taxon>
        <taxon>Gulo</taxon>
    </lineage>
</organism>
<accession>A0A9X9LK15</accession>
<feature type="non-terminal residue" evidence="2">
    <location>
        <position position="1"/>
    </location>
</feature>
<feature type="signal peptide" evidence="1">
    <location>
        <begin position="1"/>
        <end position="20"/>
    </location>
</feature>
<comment type="caution">
    <text evidence="2">The sequence shown here is derived from an EMBL/GenBank/DDBJ whole genome shotgun (WGS) entry which is preliminary data.</text>
</comment>
<dbReference type="Proteomes" id="UP000269945">
    <property type="component" value="Unassembled WGS sequence"/>
</dbReference>
<reference evidence="2 3" key="1">
    <citation type="submission" date="2018-10" db="EMBL/GenBank/DDBJ databases">
        <authorList>
            <person name="Ekblom R."/>
            <person name="Jareborg N."/>
        </authorList>
    </citation>
    <scope>NUCLEOTIDE SEQUENCE [LARGE SCALE GENOMIC DNA]</scope>
    <source>
        <tissue evidence="2">Muscle</tissue>
    </source>
</reference>
<gene>
    <name evidence="2" type="ORF">BN2614_LOCUS2</name>
</gene>
<evidence type="ECO:0000256" key="1">
    <source>
        <dbReference type="SAM" id="SignalP"/>
    </source>
</evidence>
<dbReference type="AlphaFoldDB" id="A0A9X9LK15"/>
<keyword evidence="1" id="KW-0732">Signal</keyword>
<proteinExistence type="predicted"/>
<sequence>FSKNFHFIAPLLSWFLPSEVSPCDLITSYILRIYEREVELSKDSEERQQRPTSPVLTNMVPYYREKKLYTTSFQKDQS</sequence>
<evidence type="ECO:0000313" key="3">
    <source>
        <dbReference type="Proteomes" id="UP000269945"/>
    </source>
</evidence>
<name>A0A9X9LK15_GULGU</name>